<reference evidence="2 3" key="1">
    <citation type="submission" date="2018-08" db="EMBL/GenBank/DDBJ databases">
        <title>A genome reference for cultivated species of the human gut microbiota.</title>
        <authorList>
            <person name="Zou Y."/>
            <person name="Xue W."/>
            <person name="Luo G."/>
        </authorList>
    </citation>
    <scope>NUCLEOTIDE SEQUENCE [LARGE SCALE GENOMIC DNA]</scope>
    <source>
        <strain evidence="2 3">TF08-14</strain>
    </source>
</reference>
<dbReference type="RefSeq" id="WP_009140609.1">
    <property type="nucleotide sequence ID" value="NZ_CABKQG010000001.1"/>
</dbReference>
<dbReference type="AlphaFoldDB" id="A0A2V2C2X6"/>
<dbReference type="InterPro" id="IPR038078">
    <property type="entry name" value="PhoU-like_sf"/>
</dbReference>
<dbReference type="PANTHER" id="PTHR37298">
    <property type="entry name" value="UPF0111 PROTEIN YKAA"/>
    <property type="match status" value="1"/>
</dbReference>
<name>A0A2V2C2X6_9ACTN</name>
<dbReference type="PANTHER" id="PTHR37298:SF1">
    <property type="entry name" value="UPF0111 PROTEIN YKAA"/>
    <property type="match status" value="1"/>
</dbReference>
<evidence type="ECO:0000313" key="2">
    <source>
        <dbReference type="EMBL" id="RGL10669.1"/>
    </source>
</evidence>
<accession>A0A2V2C2X6</accession>
<dbReference type="EMBL" id="QSRJ01000004">
    <property type="protein sequence ID" value="RGL10669.1"/>
    <property type="molecule type" value="Genomic_DNA"/>
</dbReference>
<dbReference type="Pfam" id="PF01865">
    <property type="entry name" value="PhoU_div"/>
    <property type="match status" value="1"/>
</dbReference>
<dbReference type="GeneID" id="62758343"/>
<organism evidence="2 3">
    <name type="scientific">Collinsella tanakaei</name>
    <dbReference type="NCBI Taxonomy" id="626935"/>
    <lineage>
        <taxon>Bacteria</taxon>
        <taxon>Bacillati</taxon>
        <taxon>Actinomycetota</taxon>
        <taxon>Coriobacteriia</taxon>
        <taxon>Coriobacteriales</taxon>
        <taxon>Coriobacteriaceae</taxon>
        <taxon>Collinsella</taxon>
    </lineage>
</organism>
<comment type="similarity">
    <text evidence="1">Belongs to the UPF0111 family.</text>
</comment>
<dbReference type="Gene3D" id="1.20.58.220">
    <property type="entry name" value="Phosphate transport system protein phou homolog 2, domain 2"/>
    <property type="match status" value="1"/>
</dbReference>
<proteinExistence type="inferred from homology"/>
<dbReference type="InterPro" id="IPR052912">
    <property type="entry name" value="UPF0111_domain"/>
</dbReference>
<protein>
    <submittedName>
        <fullName evidence="2">DUF47 domain-containing protein</fullName>
    </submittedName>
</protein>
<dbReference type="InterPro" id="IPR018445">
    <property type="entry name" value="Put_Phosphate_transp_reg"/>
</dbReference>
<sequence>MAKKNDAFYYDSFAKAAELACKAAEKLDDVMRHFDPAKIEDAVAEMHEIEQSADEIVHEVNDALISAFITPIEREDISTLANALDVVTDRIEGVLHRIYFTNIQEMRPDALMMSAKVMRACEQMHDLVLELPQFKRSKSLREHVITVNTIESECDDLFINAMRTLHTTDLDPLAVISWRDVYMFLEFAADSCEFVADTVESIVMKNS</sequence>
<gene>
    <name evidence="2" type="ORF">DXC81_04120</name>
</gene>
<evidence type="ECO:0000256" key="1">
    <source>
        <dbReference type="ARBA" id="ARBA00008591"/>
    </source>
</evidence>
<evidence type="ECO:0000313" key="3">
    <source>
        <dbReference type="Proteomes" id="UP000260943"/>
    </source>
</evidence>
<dbReference type="Proteomes" id="UP000260943">
    <property type="component" value="Unassembled WGS sequence"/>
</dbReference>
<comment type="caution">
    <text evidence="2">The sequence shown here is derived from an EMBL/GenBank/DDBJ whole genome shotgun (WGS) entry which is preliminary data.</text>
</comment>